<accession>A0A8T0T8R0</accession>
<feature type="compositionally biased region" description="Basic and acidic residues" evidence="1">
    <location>
        <begin position="114"/>
        <end position="148"/>
    </location>
</feature>
<protein>
    <submittedName>
        <fullName evidence="2">Uncharacterized protein</fullName>
    </submittedName>
</protein>
<feature type="region of interest" description="Disordered" evidence="1">
    <location>
        <begin position="114"/>
        <end position="171"/>
    </location>
</feature>
<gene>
    <name evidence="2" type="ORF">PVAP13_4NG274100</name>
</gene>
<comment type="caution">
    <text evidence="2">The sequence shown here is derived from an EMBL/GenBank/DDBJ whole genome shotgun (WGS) entry which is preliminary data.</text>
</comment>
<reference evidence="2" key="1">
    <citation type="submission" date="2020-05" db="EMBL/GenBank/DDBJ databases">
        <title>WGS assembly of Panicum virgatum.</title>
        <authorList>
            <person name="Lovell J.T."/>
            <person name="Jenkins J."/>
            <person name="Shu S."/>
            <person name="Juenger T.E."/>
            <person name="Schmutz J."/>
        </authorList>
    </citation>
    <scope>NUCLEOTIDE SEQUENCE</scope>
    <source>
        <strain evidence="2">AP13</strain>
    </source>
</reference>
<evidence type="ECO:0000256" key="1">
    <source>
        <dbReference type="SAM" id="MobiDB-lite"/>
    </source>
</evidence>
<name>A0A8T0T8R0_PANVG</name>
<proteinExistence type="predicted"/>
<dbReference type="EMBL" id="CM029044">
    <property type="protein sequence ID" value="KAG2607811.1"/>
    <property type="molecule type" value="Genomic_DNA"/>
</dbReference>
<dbReference type="PANTHER" id="PTHR48170:SF1">
    <property type="entry name" value="ZINC FINGER GRF-TYPE DOMAIN-CONTAINING PROTEIN"/>
    <property type="match status" value="1"/>
</dbReference>
<keyword evidence="3" id="KW-1185">Reference proteome</keyword>
<evidence type="ECO:0000313" key="3">
    <source>
        <dbReference type="Proteomes" id="UP000823388"/>
    </source>
</evidence>
<dbReference type="Proteomes" id="UP000823388">
    <property type="component" value="Chromosome 4N"/>
</dbReference>
<dbReference type="AlphaFoldDB" id="A0A8T0T8R0"/>
<organism evidence="2 3">
    <name type="scientific">Panicum virgatum</name>
    <name type="common">Blackwell switchgrass</name>
    <dbReference type="NCBI Taxonomy" id="38727"/>
    <lineage>
        <taxon>Eukaryota</taxon>
        <taxon>Viridiplantae</taxon>
        <taxon>Streptophyta</taxon>
        <taxon>Embryophyta</taxon>
        <taxon>Tracheophyta</taxon>
        <taxon>Spermatophyta</taxon>
        <taxon>Magnoliopsida</taxon>
        <taxon>Liliopsida</taxon>
        <taxon>Poales</taxon>
        <taxon>Poaceae</taxon>
        <taxon>PACMAD clade</taxon>
        <taxon>Panicoideae</taxon>
        <taxon>Panicodae</taxon>
        <taxon>Paniceae</taxon>
        <taxon>Panicinae</taxon>
        <taxon>Panicum</taxon>
        <taxon>Panicum sect. Hiantes</taxon>
    </lineage>
</organism>
<evidence type="ECO:0000313" key="2">
    <source>
        <dbReference type="EMBL" id="KAG2607811.1"/>
    </source>
</evidence>
<dbReference type="PANTHER" id="PTHR48170">
    <property type="entry name" value="ZINC FINGER GRF-TYPE DOMAIN-CONTAINING PROTEIN"/>
    <property type="match status" value="1"/>
</dbReference>
<sequence length="171" mass="20637">MSRRGKSKKLPVRTGDAYVRLPLPSGVPVWMCFYGDPCKVDVSIEENTYRQRYWMCVNYAFDPTPRQIRIGLLTLPPLCDFEQWIDTEIKEEDKRYKEICKKWEAERLERVEKRRQEEAVKKERQEEQQRRLAAERREERERKLERARCAKAAMEENPDALRKGKWPRCTQ</sequence>